<protein>
    <submittedName>
        <fullName evidence="1">Uncharacterized protein</fullName>
    </submittedName>
</protein>
<evidence type="ECO:0000313" key="1">
    <source>
        <dbReference type="EMBL" id="CAH0515445.1"/>
    </source>
</evidence>
<keyword evidence="2" id="KW-1185">Reference proteome</keyword>
<name>A0ABN8CQQ6_9STRA</name>
<comment type="caution">
    <text evidence="1">The sequence shown here is derived from an EMBL/GenBank/DDBJ whole genome shotgun (WGS) entry which is preliminary data.</text>
</comment>
<dbReference type="Proteomes" id="UP001158986">
    <property type="component" value="Unassembled WGS sequence"/>
</dbReference>
<accession>A0ABN8CQQ6</accession>
<sequence length="119" mass="13558">MIDRLAEIKGKVSHAADHVTIDIKVGTFYIRLTATPTLASLQIIRLFCFWYLCSHGIDRPKNHEGSFFKDVKEMQMNLASINLACSKYWSLTKSSPCNFSPKSKACFEKVVLDPEIWSQ</sequence>
<proteinExistence type="predicted"/>
<evidence type="ECO:0000313" key="2">
    <source>
        <dbReference type="Proteomes" id="UP001158986"/>
    </source>
</evidence>
<dbReference type="EMBL" id="CAKLCB010000112">
    <property type="protein sequence ID" value="CAH0515445.1"/>
    <property type="molecule type" value="Genomic_DNA"/>
</dbReference>
<reference evidence="1 2" key="1">
    <citation type="submission" date="2021-11" db="EMBL/GenBank/DDBJ databases">
        <authorList>
            <person name="Islam A."/>
            <person name="Islam S."/>
            <person name="Flora M.S."/>
            <person name="Rahman M."/>
            <person name="Ziaur R.M."/>
            <person name="Epstein J.H."/>
            <person name="Hassan M."/>
            <person name="Klassen M."/>
            <person name="Woodard K."/>
            <person name="Webb A."/>
            <person name="Webby R.J."/>
            <person name="El Zowalaty M.E."/>
        </authorList>
    </citation>
    <scope>NUCLEOTIDE SEQUENCE [LARGE SCALE GENOMIC DNA]</scope>
    <source>
        <strain evidence="1">Pbs1</strain>
    </source>
</reference>
<organism evidence="1 2">
    <name type="scientific">Peronospora belbahrii</name>
    <dbReference type="NCBI Taxonomy" id="622444"/>
    <lineage>
        <taxon>Eukaryota</taxon>
        <taxon>Sar</taxon>
        <taxon>Stramenopiles</taxon>
        <taxon>Oomycota</taxon>
        <taxon>Peronosporomycetes</taxon>
        <taxon>Peronosporales</taxon>
        <taxon>Peronosporaceae</taxon>
        <taxon>Peronospora</taxon>
    </lineage>
</organism>
<gene>
    <name evidence="1" type="ORF">PBS001_LOCUS2155</name>
</gene>